<organism evidence="2 3">
    <name type="scientific">Sinorhizobium medicae</name>
    <dbReference type="NCBI Taxonomy" id="110321"/>
    <lineage>
        <taxon>Bacteria</taxon>
        <taxon>Pseudomonadati</taxon>
        <taxon>Pseudomonadota</taxon>
        <taxon>Alphaproteobacteria</taxon>
        <taxon>Hyphomicrobiales</taxon>
        <taxon>Rhizobiaceae</taxon>
        <taxon>Sinorhizobium/Ensifer group</taxon>
        <taxon>Sinorhizobium</taxon>
    </lineage>
</organism>
<gene>
    <name evidence="2" type="ORF">EMEDMD4_170048</name>
</gene>
<evidence type="ECO:0000256" key="1">
    <source>
        <dbReference type="SAM" id="MobiDB-lite"/>
    </source>
</evidence>
<dbReference type="AlphaFoldDB" id="A0A508WTK8"/>
<proteinExistence type="predicted"/>
<sequence>MRLYRDCAAQSEGKEFGKALLQRPKGDVHSAKTQILTGGRFPHSYGGMNMPRHHPETNRAGSDKARPFLAGRSGI</sequence>
<feature type="compositionally biased region" description="Basic and acidic residues" evidence="1">
    <location>
        <begin position="53"/>
        <end position="66"/>
    </location>
</feature>
<dbReference type="Proteomes" id="UP000507954">
    <property type="component" value="Unassembled WGS sequence"/>
</dbReference>
<dbReference type="EMBL" id="CABFNB010000079">
    <property type="protein sequence ID" value="VTZ60555.1"/>
    <property type="molecule type" value="Genomic_DNA"/>
</dbReference>
<name>A0A508WTK8_9HYPH</name>
<protein>
    <submittedName>
        <fullName evidence="2">Uncharacterized protein</fullName>
    </submittedName>
</protein>
<reference evidence="2 3" key="1">
    <citation type="submission" date="2019-06" db="EMBL/GenBank/DDBJ databases">
        <authorList>
            <person name="Le Quere A."/>
            <person name="Colella S."/>
        </authorList>
    </citation>
    <scope>NUCLEOTIDE SEQUENCE [LARGE SCALE GENOMIC DNA]</scope>
    <source>
        <strain evidence="2">EmedicaeMD41</strain>
    </source>
</reference>
<evidence type="ECO:0000313" key="2">
    <source>
        <dbReference type="EMBL" id="VTZ60555.1"/>
    </source>
</evidence>
<feature type="region of interest" description="Disordered" evidence="1">
    <location>
        <begin position="38"/>
        <end position="75"/>
    </location>
</feature>
<accession>A0A508WTK8</accession>
<evidence type="ECO:0000313" key="3">
    <source>
        <dbReference type="Proteomes" id="UP000507954"/>
    </source>
</evidence>